<evidence type="ECO:0000313" key="2">
    <source>
        <dbReference type="EMBL" id="KAL0562406.1"/>
    </source>
</evidence>
<gene>
    <name evidence="2" type="ORF">V5O48_019681</name>
</gene>
<name>A0ABR3EHQ4_9AGAR</name>
<feature type="non-terminal residue" evidence="2">
    <location>
        <position position="72"/>
    </location>
</feature>
<feature type="region of interest" description="Disordered" evidence="1">
    <location>
        <begin position="44"/>
        <end position="72"/>
    </location>
</feature>
<protein>
    <submittedName>
        <fullName evidence="2">Uncharacterized protein</fullName>
    </submittedName>
</protein>
<evidence type="ECO:0000313" key="3">
    <source>
        <dbReference type="Proteomes" id="UP001465976"/>
    </source>
</evidence>
<sequence>IDDIVNSHVTYTAADRPKFKKIRFWVRENFKDGTSTGDAIVVEEVQESGPGADIADEAEESESDDEEGSAES</sequence>
<accession>A0ABR3EHQ4</accession>
<dbReference type="Proteomes" id="UP001465976">
    <property type="component" value="Unassembled WGS sequence"/>
</dbReference>
<proteinExistence type="predicted"/>
<reference evidence="2 3" key="1">
    <citation type="submission" date="2024-02" db="EMBL/GenBank/DDBJ databases">
        <title>A draft genome for the cacao thread blight pathogen Marasmius crinis-equi.</title>
        <authorList>
            <person name="Cohen S.P."/>
            <person name="Baruah I.K."/>
            <person name="Amoako-Attah I."/>
            <person name="Bukari Y."/>
            <person name="Meinhardt L.W."/>
            <person name="Bailey B.A."/>
        </authorList>
    </citation>
    <scope>NUCLEOTIDE SEQUENCE [LARGE SCALE GENOMIC DNA]</scope>
    <source>
        <strain evidence="2 3">GH-76</strain>
    </source>
</reference>
<comment type="caution">
    <text evidence="2">The sequence shown here is derived from an EMBL/GenBank/DDBJ whole genome shotgun (WGS) entry which is preliminary data.</text>
</comment>
<feature type="compositionally biased region" description="Acidic residues" evidence="1">
    <location>
        <begin position="54"/>
        <end position="72"/>
    </location>
</feature>
<feature type="non-terminal residue" evidence="2">
    <location>
        <position position="1"/>
    </location>
</feature>
<organism evidence="2 3">
    <name type="scientific">Marasmius crinis-equi</name>
    <dbReference type="NCBI Taxonomy" id="585013"/>
    <lineage>
        <taxon>Eukaryota</taxon>
        <taxon>Fungi</taxon>
        <taxon>Dikarya</taxon>
        <taxon>Basidiomycota</taxon>
        <taxon>Agaricomycotina</taxon>
        <taxon>Agaricomycetes</taxon>
        <taxon>Agaricomycetidae</taxon>
        <taxon>Agaricales</taxon>
        <taxon>Marasmiineae</taxon>
        <taxon>Marasmiaceae</taxon>
        <taxon>Marasmius</taxon>
    </lineage>
</organism>
<evidence type="ECO:0000256" key="1">
    <source>
        <dbReference type="SAM" id="MobiDB-lite"/>
    </source>
</evidence>
<dbReference type="EMBL" id="JBAHYK010005864">
    <property type="protein sequence ID" value="KAL0562406.1"/>
    <property type="molecule type" value="Genomic_DNA"/>
</dbReference>
<keyword evidence="3" id="KW-1185">Reference proteome</keyword>